<dbReference type="AlphaFoldDB" id="A0A229UKG3"/>
<accession>A0A229UKG3</accession>
<gene>
    <name evidence="1" type="ORF">CF651_23510</name>
</gene>
<organism evidence="1 2">
    <name type="scientific">Paenibacillus rigui</name>
    <dbReference type="NCBI Taxonomy" id="554312"/>
    <lineage>
        <taxon>Bacteria</taxon>
        <taxon>Bacillati</taxon>
        <taxon>Bacillota</taxon>
        <taxon>Bacilli</taxon>
        <taxon>Bacillales</taxon>
        <taxon>Paenibacillaceae</taxon>
        <taxon>Paenibacillus</taxon>
    </lineage>
</organism>
<reference evidence="1 2" key="1">
    <citation type="submission" date="2017-07" db="EMBL/GenBank/DDBJ databases">
        <title>Genome sequencing and assembly of Paenibacillus rigui.</title>
        <authorList>
            <person name="Mayilraj S."/>
        </authorList>
    </citation>
    <scope>NUCLEOTIDE SEQUENCE [LARGE SCALE GENOMIC DNA]</scope>
    <source>
        <strain evidence="1 2">JCM 16352</strain>
    </source>
</reference>
<dbReference type="EMBL" id="NMQW01000037">
    <property type="protein sequence ID" value="OXM83882.1"/>
    <property type="molecule type" value="Genomic_DNA"/>
</dbReference>
<sequence>MRDEFKQAIGNFFWPFIYPGGYINIRLLSIITDNILEMLEPYGYGMELTIFAIGFPGSCCADHSDRLKNLDLNIMLGSALLRISLTASKHPIYKWRLCP</sequence>
<evidence type="ECO:0000313" key="1">
    <source>
        <dbReference type="EMBL" id="OXM83882.1"/>
    </source>
</evidence>
<proteinExistence type="predicted"/>
<protein>
    <submittedName>
        <fullName evidence="1">Uncharacterized protein</fullName>
    </submittedName>
</protein>
<dbReference type="Proteomes" id="UP000215509">
    <property type="component" value="Unassembled WGS sequence"/>
</dbReference>
<name>A0A229UKG3_9BACL</name>
<evidence type="ECO:0000313" key="2">
    <source>
        <dbReference type="Proteomes" id="UP000215509"/>
    </source>
</evidence>
<keyword evidence="2" id="KW-1185">Reference proteome</keyword>
<comment type="caution">
    <text evidence="1">The sequence shown here is derived from an EMBL/GenBank/DDBJ whole genome shotgun (WGS) entry which is preliminary data.</text>
</comment>